<proteinExistence type="predicted"/>
<organism evidence="1">
    <name type="scientific">Arundo donax</name>
    <name type="common">Giant reed</name>
    <name type="synonym">Donax arundinaceus</name>
    <dbReference type="NCBI Taxonomy" id="35708"/>
    <lineage>
        <taxon>Eukaryota</taxon>
        <taxon>Viridiplantae</taxon>
        <taxon>Streptophyta</taxon>
        <taxon>Embryophyta</taxon>
        <taxon>Tracheophyta</taxon>
        <taxon>Spermatophyta</taxon>
        <taxon>Magnoliopsida</taxon>
        <taxon>Liliopsida</taxon>
        <taxon>Poales</taxon>
        <taxon>Poaceae</taxon>
        <taxon>PACMAD clade</taxon>
        <taxon>Arundinoideae</taxon>
        <taxon>Arundineae</taxon>
        <taxon>Arundo</taxon>
    </lineage>
</organism>
<accession>A0A0A8XV29</accession>
<name>A0A0A8XV29_ARUDO</name>
<dbReference type="AlphaFoldDB" id="A0A0A8XV29"/>
<evidence type="ECO:0000313" key="1">
    <source>
        <dbReference type="EMBL" id="JAD17726.1"/>
    </source>
</evidence>
<reference evidence="1" key="2">
    <citation type="journal article" date="2015" name="Data Brief">
        <title>Shoot transcriptome of the giant reed, Arundo donax.</title>
        <authorList>
            <person name="Barrero R.A."/>
            <person name="Guerrero F.D."/>
            <person name="Moolhuijzen P."/>
            <person name="Goolsby J.A."/>
            <person name="Tidwell J."/>
            <person name="Bellgard S.E."/>
            <person name="Bellgard M.I."/>
        </authorList>
    </citation>
    <scope>NUCLEOTIDE SEQUENCE</scope>
    <source>
        <tissue evidence="1">Shoot tissue taken approximately 20 cm above the soil surface</tissue>
    </source>
</reference>
<protein>
    <submittedName>
        <fullName evidence="1">Uncharacterized protein</fullName>
    </submittedName>
</protein>
<reference evidence="1" key="1">
    <citation type="submission" date="2014-09" db="EMBL/GenBank/DDBJ databases">
        <authorList>
            <person name="Magalhaes I.L.F."/>
            <person name="Oliveira U."/>
            <person name="Santos F.R."/>
            <person name="Vidigal T.H.D.A."/>
            <person name="Brescovit A.D."/>
            <person name="Santos A.J."/>
        </authorList>
    </citation>
    <scope>NUCLEOTIDE SEQUENCE</scope>
    <source>
        <tissue evidence="1">Shoot tissue taken approximately 20 cm above the soil surface</tissue>
    </source>
</reference>
<sequence>MSSKKPGKVGRGAEQDHIYCFKTGDTGLVNVDLEAVRVELRRLKSKATKELEMMIEDPGNVEDYRFSFDEAVESIKAGEVIKLGDLLNQSKTVL</sequence>
<dbReference type="EMBL" id="GBRH01280169">
    <property type="protein sequence ID" value="JAD17726.1"/>
    <property type="molecule type" value="Transcribed_RNA"/>
</dbReference>